<protein>
    <submittedName>
        <fullName evidence="1">Uncharacterized protein</fullName>
    </submittedName>
</protein>
<evidence type="ECO:0000313" key="1">
    <source>
        <dbReference type="EMBL" id="MQL88069.1"/>
    </source>
</evidence>
<name>A0A843V915_COLES</name>
<proteinExistence type="predicted"/>
<gene>
    <name evidence="1" type="ORF">Taro_020623</name>
</gene>
<comment type="caution">
    <text evidence="1">The sequence shown here is derived from an EMBL/GenBank/DDBJ whole genome shotgun (WGS) entry which is preliminary data.</text>
</comment>
<evidence type="ECO:0000313" key="2">
    <source>
        <dbReference type="Proteomes" id="UP000652761"/>
    </source>
</evidence>
<accession>A0A843V915</accession>
<keyword evidence="2" id="KW-1185">Reference proteome</keyword>
<dbReference type="AlphaFoldDB" id="A0A843V915"/>
<dbReference type="Proteomes" id="UP000652761">
    <property type="component" value="Unassembled WGS sequence"/>
</dbReference>
<sequence length="28" mass="3100">MISGTRVRGSRAQFVSHMGIVSKLHCKI</sequence>
<dbReference type="EMBL" id="NMUH01001027">
    <property type="protein sequence ID" value="MQL88069.1"/>
    <property type="molecule type" value="Genomic_DNA"/>
</dbReference>
<reference evidence="1" key="1">
    <citation type="submission" date="2017-07" db="EMBL/GenBank/DDBJ databases">
        <title>Taro Niue Genome Assembly and Annotation.</title>
        <authorList>
            <person name="Atibalentja N."/>
            <person name="Keating K."/>
            <person name="Fields C.J."/>
        </authorList>
    </citation>
    <scope>NUCLEOTIDE SEQUENCE</scope>
    <source>
        <strain evidence="1">Niue_2</strain>
        <tissue evidence="1">Leaf</tissue>
    </source>
</reference>
<organism evidence="1 2">
    <name type="scientific">Colocasia esculenta</name>
    <name type="common">Wild taro</name>
    <name type="synonym">Arum esculentum</name>
    <dbReference type="NCBI Taxonomy" id="4460"/>
    <lineage>
        <taxon>Eukaryota</taxon>
        <taxon>Viridiplantae</taxon>
        <taxon>Streptophyta</taxon>
        <taxon>Embryophyta</taxon>
        <taxon>Tracheophyta</taxon>
        <taxon>Spermatophyta</taxon>
        <taxon>Magnoliopsida</taxon>
        <taxon>Liliopsida</taxon>
        <taxon>Araceae</taxon>
        <taxon>Aroideae</taxon>
        <taxon>Colocasieae</taxon>
        <taxon>Colocasia</taxon>
    </lineage>
</organism>